<comment type="caution">
    <text evidence="3">The sequence shown here is derived from an EMBL/GenBank/DDBJ whole genome shotgun (WGS) entry which is preliminary data.</text>
</comment>
<feature type="region of interest" description="Disordered" evidence="1">
    <location>
        <begin position="205"/>
        <end position="246"/>
    </location>
</feature>
<feature type="transmembrane region" description="Helical" evidence="2">
    <location>
        <begin position="97"/>
        <end position="117"/>
    </location>
</feature>
<dbReference type="OrthoDB" id="5363290at2759"/>
<sequence length="246" mass="27711">MNKPGRSQSIAASEASTRKPTTTPQQAYYDATQPPQTHFITPKTFRAAIGARLDNPIVSVFRLATRVLQLIFALVAGISYASDMQKSNTSSRAGSSFIYAQVVFGLTLITLCIDSLLIHTYRLIWMVEWLLTVLWMTLFGVFYVIYYVDSIEPEYAGVNIGRMKRTVWCDLVSGLLWMSSALFSTTMCCSGLRAKIRGKKEAWREKKAVKKGKRAERETDVGRMEQGMLRKEEGLPGYEELPLEAK</sequence>
<dbReference type="Proteomes" id="UP000700596">
    <property type="component" value="Unassembled WGS sequence"/>
</dbReference>
<organism evidence="3 4">
    <name type="scientific">Dendryphion nanum</name>
    <dbReference type="NCBI Taxonomy" id="256645"/>
    <lineage>
        <taxon>Eukaryota</taxon>
        <taxon>Fungi</taxon>
        <taxon>Dikarya</taxon>
        <taxon>Ascomycota</taxon>
        <taxon>Pezizomycotina</taxon>
        <taxon>Dothideomycetes</taxon>
        <taxon>Pleosporomycetidae</taxon>
        <taxon>Pleosporales</taxon>
        <taxon>Torulaceae</taxon>
        <taxon>Dendryphion</taxon>
    </lineage>
</organism>
<reference evidence="3" key="1">
    <citation type="journal article" date="2021" name="Nat. Commun.">
        <title>Genetic determinants of endophytism in the Arabidopsis root mycobiome.</title>
        <authorList>
            <person name="Mesny F."/>
            <person name="Miyauchi S."/>
            <person name="Thiergart T."/>
            <person name="Pickel B."/>
            <person name="Atanasova L."/>
            <person name="Karlsson M."/>
            <person name="Huettel B."/>
            <person name="Barry K.W."/>
            <person name="Haridas S."/>
            <person name="Chen C."/>
            <person name="Bauer D."/>
            <person name="Andreopoulos W."/>
            <person name="Pangilinan J."/>
            <person name="LaButti K."/>
            <person name="Riley R."/>
            <person name="Lipzen A."/>
            <person name="Clum A."/>
            <person name="Drula E."/>
            <person name="Henrissat B."/>
            <person name="Kohler A."/>
            <person name="Grigoriev I.V."/>
            <person name="Martin F.M."/>
            <person name="Hacquard S."/>
        </authorList>
    </citation>
    <scope>NUCLEOTIDE SEQUENCE</scope>
    <source>
        <strain evidence="3">MPI-CAGE-CH-0243</strain>
    </source>
</reference>
<keyword evidence="2" id="KW-0812">Transmembrane</keyword>
<feature type="transmembrane region" description="Helical" evidence="2">
    <location>
        <begin position="63"/>
        <end position="82"/>
    </location>
</feature>
<evidence type="ECO:0008006" key="5">
    <source>
        <dbReference type="Google" id="ProtNLM"/>
    </source>
</evidence>
<name>A0A9P9D7D5_9PLEO</name>
<dbReference type="AlphaFoldDB" id="A0A9P9D7D5"/>
<evidence type="ECO:0000256" key="1">
    <source>
        <dbReference type="SAM" id="MobiDB-lite"/>
    </source>
</evidence>
<proteinExistence type="predicted"/>
<keyword evidence="2" id="KW-0472">Membrane</keyword>
<protein>
    <recommendedName>
        <fullName evidence="5">MARVEL domain-containing protein</fullName>
    </recommendedName>
</protein>
<evidence type="ECO:0000313" key="3">
    <source>
        <dbReference type="EMBL" id="KAH7113744.1"/>
    </source>
</evidence>
<dbReference type="EMBL" id="JAGMWT010000018">
    <property type="protein sequence ID" value="KAH7113744.1"/>
    <property type="molecule type" value="Genomic_DNA"/>
</dbReference>
<gene>
    <name evidence="3" type="ORF">B0J11DRAFT_139174</name>
</gene>
<keyword evidence="2" id="KW-1133">Transmembrane helix</keyword>
<dbReference type="PANTHER" id="PTHR42083">
    <property type="entry name" value="MARVEL DOMAIN-CONTAINING PROTEIN"/>
    <property type="match status" value="1"/>
</dbReference>
<dbReference type="PANTHER" id="PTHR42083:SF1">
    <property type="entry name" value="MARVEL DOMAIN-CONTAINING PROTEIN"/>
    <property type="match status" value="1"/>
</dbReference>
<feature type="region of interest" description="Disordered" evidence="1">
    <location>
        <begin position="1"/>
        <end position="28"/>
    </location>
</feature>
<feature type="compositionally biased region" description="Polar residues" evidence="1">
    <location>
        <begin position="1"/>
        <end position="26"/>
    </location>
</feature>
<keyword evidence="4" id="KW-1185">Reference proteome</keyword>
<evidence type="ECO:0000256" key="2">
    <source>
        <dbReference type="SAM" id="Phobius"/>
    </source>
</evidence>
<evidence type="ECO:0000313" key="4">
    <source>
        <dbReference type="Proteomes" id="UP000700596"/>
    </source>
</evidence>
<accession>A0A9P9D7D5</accession>
<feature type="transmembrane region" description="Helical" evidence="2">
    <location>
        <begin position="129"/>
        <end position="148"/>
    </location>
</feature>
<feature type="compositionally biased region" description="Basic and acidic residues" evidence="1">
    <location>
        <begin position="215"/>
        <end position="234"/>
    </location>
</feature>
<feature type="transmembrane region" description="Helical" evidence="2">
    <location>
        <begin position="175"/>
        <end position="194"/>
    </location>
</feature>